<dbReference type="InterPro" id="IPR000683">
    <property type="entry name" value="Gfo/Idh/MocA-like_OxRdtase_N"/>
</dbReference>
<dbReference type="InterPro" id="IPR004104">
    <property type="entry name" value="Gfo/Idh/MocA-like_OxRdtase_C"/>
</dbReference>
<comment type="function">
    <text evidence="4">Involved in the oxidation of myo-inositol (MI) to 2-keto-myo-inositol (2KMI or 2-inosose).</text>
</comment>
<evidence type="ECO:0000256" key="4">
    <source>
        <dbReference type="HAMAP-Rule" id="MF_01671"/>
    </source>
</evidence>
<evidence type="ECO:0000256" key="1">
    <source>
        <dbReference type="ARBA" id="ARBA00010928"/>
    </source>
</evidence>
<dbReference type="Gene3D" id="3.40.50.720">
    <property type="entry name" value="NAD(P)-binding Rossmann-like Domain"/>
    <property type="match status" value="1"/>
</dbReference>
<evidence type="ECO:0000313" key="7">
    <source>
        <dbReference type="EMBL" id="MFC6354518.1"/>
    </source>
</evidence>
<dbReference type="PANTHER" id="PTHR43593:SF1">
    <property type="entry name" value="INOSITOL 2-DEHYDROGENASE"/>
    <property type="match status" value="1"/>
</dbReference>
<dbReference type="SUPFAM" id="SSF51735">
    <property type="entry name" value="NAD(P)-binding Rossmann-fold domains"/>
    <property type="match status" value="1"/>
</dbReference>
<dbReference type="InterPro" id="IPR050424">
    <property type="entry name" value="Gfo-Idh-MocA_inositol_DH"/>
</dbReference>
<dbReference type="Gene3D" id="3.30.360.10">
    <property type="entry name" value="Dihydrodipicolinate Reductase, domain 2"/>
    <property type="match status" value="1"/>
</dbReference>
<comment type="caution">
    <text evidence="7">The sequence shown here is derived from an EMBL/GenBank/DDBJ whole genome shotgun (WGS) entry which is preliminary data.</text>
</comment>
<evidence type="ECO:0000313" key="8">
    <source>
        <dbReference type="Proteomes" id="UP001596306"/>
    </source>
</evidence>
<comment type="catalytic activity">
    <reaction evidence="4">
        <text>myo-inositol + NAD(+) = scyllo-inosose + NADH + H(+)</text>
        <dbReference type="Rhea" id="RHEA:16949"/>
        <dbReference type="ChEBI" id="CHEBI:15378"/>
        <dbReference type="ChEBI" id="CHEBI:17268"/>
        <dbReference type="ChEBI" id="CHEBI:17811"/>
        <dbReference type="ChEBI" id="CHEBI:57540"/>
        <dbReference type="ChEBI" id="CHEBI:57945"/>
        <dbReference type="EC" id="1.1.1.18"/>
    </reaction>
</comment>
<feature type="domain" description="Gfo/Idh/MocA-like oxidoreductase N-terminal" evidence="5">
    <location>
        <begin position="7"/>
        <end position="127"/>
    </location>
</feature>
<dbReference type="SUPFAM" id="SSF55347">
    <property type="entry name" value="Glyceraldehyde-3-phosphate dehydrogenase-like, C-terminal domain"/>
    <property type="match status" value="1"/>
</dbReference>
<comment type="similarity">
    <text evidence="1 4">Belongs to the Gfo/Idh/MocA family.</text>
</comment>
<sequence>MTETTELRIGVVGAGLMGADHVTRINHRVSGATVTAIVEPDEARASAAVAQTPGAVAFRRIEDAIEADAVDAVLVATPGRFHEPVLLPALEAKLAILCEKPLTPDSESSLRVLEAEQRLDRPHIQVGFMRRFDPEYIQLRRLVESGDAGGLITLHCAHRNQKTGEGYVDSMLITDSVVHEFDIVPWLVGSPIASVEVRKLKRNTLAPSWLNDPQFVMIETESGVLANVEINVNIQFGYQVATEAVFEKGVAQIGRSAGIGVFRDGSFQVAEHQDFRTRFSAAYDTQVQRWVDAVKRGEIDGPSAWDGYRVAAACEAGVEAQATGRRVDVNYIHKPAFYA</sequence>
<evidence type="ECO:0000256" key="2">
    <source>
        <dbReference type="ARBA" id="ARBA00023002"/>
    </source>
</evidence>
<gene>
    <name evidence="4" type="primary">iolG</name>
    <name evidence="7" type="ORF">ACFQB0_00115</name>
</gene>
<feature type="domain" description="Gfo/Idh/MocA-like oxidoreductase C-terminal" evidence="6">
    <location>
        <begin position="142"/>
        <end position="329"/>
    </location>
</feature>
<dbReference type="InterPro" id="IPR036291">
    <property type="entry name" value="NAD(P)-bd_dom_sf"/>
</dbReference>
<dbReference type="HAMAP" id="MF_01671">
    <property type="entry name" value="IolG"/>
    <property type="match status" value="1"/>
</dbReference>
<dbReference type="Pfam" id="PF02894">
    <property type="entry name" value="GFO_IDH_MocA_C"/>
    <property type="match status" value="1"/>
</dbReference>
<dbReference type="RefSeq" id="WP_386726034.1">
    <property type="nucleotide sequence ID" value="NZ_JBHSTP010000001.1"/>
</dbReference>
<reference evidence="8" key="1">
    <citation type="journal article" date="2019" name="Int. J. Syst. Evol. Microbiol.">
        <title>The Global Catalogue of Microorganisms (GCM) 10K type strain sequencing project: providing services to taxonomists for standard genome sequencing and annotation.</title>
        <authorList>
            <consortium name="The Broad Institute Genomics Platform"/>
            <consortium name="The Broad Institute Genome Sequencing Center for Infectious Disease"/>
            <person name="Wu L."/>
            <person name="Ma J."/>
        </authorList>
    </citation>
    <scope>NUCLEOTIDE SEQUENCE [LARGE SCALE GENOMIC DNA]</scope>
    <source>
        <strain evidence="8">CCUG 43304</strain>
    </source>
</reference>
<dbReference type="Proteomes" id="UP001596306">
    <property type="component" value="Unassembled WGS sequence"/>
</dbReference>
<evidence type="ECO:0000256" key="3">
    <source>
        <dbReference type="ARBA" id="ARBA00023027"/>
    </source>
</evidence>
<organism evidence="7 8">
    <name type="scientific">Luethyella okanaganae</name>
    <dbReference type="NCBI Taxonomy" id="69372"/>
    <lineage>
        <taxon>Bacteria</taxon>
        <taxon>Bacillati</taxon>
        <taxon>Actinomycetota</taxon>
        <taxon>Actinomycetes</taxon>
        <taxon>Micrococcales</taxon>
        <taxon>Microbacteriaceae</taxon>
        <taxon>Luethyella</taxon>
    </lineage>
</organism>
<protein>
    <recommendedName>
        <fullName evidence="4">Inositol 2-dehydrogenase</fullName>
        <ecNumber evidence="4">1.1.1.18</ecNumber>
    </recommendedName>
    <alternativeName>
        <fullName evidence="4">Myo-inositol 2-dehydrogenase</fullName>
        <shortName evidence="4">MI 2-dehydrogenase</shortName>
    </alternativeName>
</protein>
<dbReference type="PANTHER" id="PTHR43593">
    <property type="match status" value="1"/>
</dbReference>
<name>A0ABW1VCG1_9MICO</name>
<comment type="subunit">
    <text evidence="4">Homotetramer.</text>
</comment>
<dbReference type="InterPro" id="IPR023794">
    <property type="entry name" value="MI/DCI_dehydrogenase"/>
</dbReference>
<keyword evidence="3 4" id="KW-0520">NAD</keyword>
<evidence type="ECO:0000259" key="6">
    <source>
        <dbReference type="Pfam" id="PF02894"/>
    </source>
</evidence>
<dbReference type="EMBL" id="JBHSTP010000001">
    <property type="protein sequence ID" value="MFC6354518.1"/>
    <property type="molecule type" value="Genomic_DNA"/>
</dbReference>
<dbReference type="Pfam" id="PF01408">
    <property type="entry name" value="GFO_IDH_MocA"/>
    <property type="match status" value="1"/>
</dbReference>
<accession>A0ABW1VCG1</accession>
<keyword evidence="2 4" id="KW-0560">Oxidoreductase</keyword>
<dbReference type="EC" id="1.1.1.18" evidence="4"/>
<proteinExistence type="inferred from homology"/>
<evidence type="ECO:0000259" key="5">
    <source>
        <dbReference type="Pfam" id="PF01408"/>
    </source>
</evidence>
<keyword evidence="8" id="KW-1185">Reference proteome</keyword>